<feature type="transmembrane region" description="Helical" evidence="1">
    <location>
        <begin position="311"/>
        <end position="337"/>
    </location>
</feature>
<dbReference type="Proteomes" id="UP000823912">
    <property type="component" value="Unassembled WGS sequence"/>
</dbReference>
<keyword evidence="1" id="KW-1133">Transmembrane helix</keyword>
<feature type="transmembrane region" description="Helical" evidence="1">
    <location>
        <begin position="135"/>
        <end position="152"/>
    </location>
</feature>
<feature type="transmembrane region" description="Helical" evidence="1">
    <location>
        <begin position="75"/>
        <end position="98"/>
    </location>
</feature>
<feature type="transmembrane region" description="Helical" evidence="1">
    <location>
        <begin position="205"/>
        <end position="223"/>
    </location>
</feature>
<reference evidence="2" key="2">
    <citation type="journal article" date="2021" name="PeerJ">
        <title>Extensive microbial diversity within the chicken gut microbiome revealed by metagenomics and culture.</title>
        <authorList>
            <person name="Gilroy R."/>
            <person name="Ravi A."/>
            <person name="Getino M."/>
            <person name="Pursley I."/>
            <person name="Horton D.L."/>
            <person name="Alikhan N.F."/>
            <person name="Baker D."/>
            <person name="Gharbi K."/>
            <person name="Hall N."/>
            <person name="Watson M."/>
            <person name="Adriaenssens E.M."/>
            <person name="Foster-Nyarko E."/>
            <person name="Jarju S."/>
            <person name="Secka A."/>
            <person name="Antonio M."/>
            <person name="Oren A."/>
            <person name="Chaudhuri R.R."/>
            <person name="La Ragione R."/>
            <person name="Hildebrand F."/>
            <person name="Pallen M.J."/>
        </authorList>
    </citation>
    <scope>NUCLEOTIDE SEQUENCE</scope>
    <source>
        <strain evidence="2">ChiSjej5B23-6657</strain>
    </source>
</reference>
<feature type="transmembrane region" description="Helical" evidence="1">
    <location>
        <begin position="229"/>
        <end position="251"/>
    </location>
</feature>
<proteinExistence type="predicted"/>
<dbReference type="Gene3D" id="1.20.1250.20">
    <property type="entry name" value="MFS general substrate transporter like domains"/>
    <property type="match status" value="1"/>
</dbReference>
<evidence type="ECO:0000256" key="1">
    <source>
        <dbReference type="SAM" id="Phobius"/>
    </source>
</evidence>
<protein>
    <submittedName>
        <fullName evidence="2">MFS transporter</fullName>
    </submittedName>
</protein>
<keyword evidence="1" id="KW-0472">Membrane</keyword>
<dbReference type="SUPFAM" id="SSF103473">
    <property type="entry name" value="MFS general substrate transporter"/>
    <property type="match status" value="1"/>
</dbReference>
<evidence type="ECO:0000313" key="2">
    <source>
        <dbReference type="EMBL" id="HIR70596.1"/>
    </source>
</evidence>
<gene>
    <name evidence="2" type="ORF">IAA55_04875</name>
</gene>
<sequence length="387" mass="43574">MWLYGANIIYQCFGLPMYNLRMNEISVSSRNVLERNSLTTINSSVTVMISGVIVSLGIVGALYPMVLQRDLSGKSWLITVGVCAVIAVVFSFMFYFWTRERVTEDNQRTLEGEYGSGANTVPLRQQLKNILTNKYFLLACAVNIGAVFYDYLQGGNARVNMITYILGGNAENGLQMIYLMAAMQPMAIGAFVVPILSRKFSARRILQISCVITVAGVGIALINPYNFGIAVLGGLVFAVGIFAVTNMYAIFMQQASDDIEYRYGYRPEGTLAVGIITTLYTALLTPMNALYETGLSMNGYVAGAMEQNDAVNRWIIFAYYGAYAIFAIIVFVVCIFFDAEKRCLKFTRNWSDGLRRPEERFMYLRRKRIGLRLKKRLRNWKRPALRI</sequence>
<feature type="transmembrane region" description="Helical" evidence="1">
    <location>
        <begin position="172"/>
        <end position="193"/>
    </location>
</feature>
<feature type="transmembrane region" description="Helical" evidence="1">
    <location>
        <begin position="271"/>
        <end position="291"/>
    </location>
</feature>
<evidence type="ECO:0000313" key="3">
    <source>
        <dbReference type="Proteomes" id="UP000823912"/>
    </source>
</evidence>
<dbReference type="Pfam" id="PF13347">
    <property type="entry name" value="MFS_2"/>
    <property type="match status" value="1"/>
</dbReference>
<feature type="transmembrane region" description="Helical" evidence="1">
    <location>
        <begin position="45"/>
        <end position="63"/>
    </location>
</feature>
<comment type="caution">
    <text evidence="2">The sequence shown here is derived from an EMBL/GenBank/DDBJ whole genome shotgun (WGS) entry which is preliminary data.</text>
</comment>
<accession>A0A9D1E9S3</accession>
<organism evidence="2 3">
    <name type="scientific">Candidatus Pullilachnospira gallistercoris</name>
    <dbReference type="NCBI Taxonomy" id="2840911"/>
    <lineage>
        <taxon>Bacteria</taxon>
        <taxon>Bacillati</taxon>
        <taxon>Bacillota</taxon>
        <taxon>Clostridia</taxon>
        <taxon>Lachnospirales</taxon>
        <taxon>Lachnospiraceae</taxon>
        <taxon>Lachnospiraceae incertae sedis</taxon>
        <taxon>Candidatus Pullilachnospira</taxon>
    </lineage>
</organism>
<keyword evidence="1" id="KW-0812">Transmembrane</keyword>
<reference evidence="2" key="1">
    <citation type="submission" date="2020-10" db="EMBL/GenBank/DDBJ databases">
        <authorList>
            <person name="Gilroy R."/>
        </authorList>
    </citation>
    <scope>NUCLEOTIDE SEQUENCE</scope>
    <source>
        <strain evidence="2">ChiSjej5B23-6657</strain>
    </source>
</reference>
<dbReference type="EMBL" id="DVHM01000081">
    <property type="protein sequence ID" value="HIR70596.1"/>
    <property type="molecule type" value="Genomic_DNA"/>
</dbReference>
<name>A0A9D1E9S3_9FIRM</name>
<dbReference type="AlphaFoldDB" id="A0A9D1E9S3"/>
<dbReference type="InterPro" id="IPR036259">
    <property type="entry name" value="MFS_trans_sf"/>
</dbReference>